<proteinExistence type="predicted"/>
<feature type="transmembrane region" description="Helical" evidence="5">
    <location>
        <begin position="230"/>
        <end position="252"/>
    </location>
</feature>
<keyword evidence="4 5" id="KW-0472">Membrane</keyword>
<dbReference type="NCBIfam" id="TIGR00367">
    <property type="entry name" value="calcium/sodium antiporter"/>
    <property type="match status" value="1"/>
</dbReference>
<dbReference type="InterPro" id="IPR004481">
    <property type="entry name" value="K/Na/Ca-exchanger"/>
</dbReference>
<dbReference type="Gene3D" id="1.20.1420.30">
    <property type="entry name" value="NCX, central ion-binding region"/>
    <property type="match status" value="2"/>
</dbReference>
<evidence type="ECO:0000256" key="3">
    <source>
        <dbReference type="ARBA" id="ARBA00022989"/>
    </source>
</evidence>
<dbReference type="GO" id="GO:0005262">
    <property type="term" value="F:calcium channel activity"/>
    <property type="evidence" value="ECO:0007669"/>
    <property type="project" value="TreeGrafter"/>
</dbReference>
<accession>A0A554SQD5</accession>
<keyword evidence="3 5" id="KW-1133">Transmembrane helix</keyword>
<evidence type="ECO:0000256" key="5">
    <source>
        <dbReference type="SAM" id="Phobius"/>
    </source>
</evidence>
<evidence type="ECO:0000259" key="6">
    <source>
        <dbReference type="Pfam" id="PF01699"/>
    </source>
</evidence>
<evidence type="ECO:0000256" key="1">
    <source>
        <dbReference type="ARBA" id="ARBA00004141"/>
    </source>
</evidence>
<keyword evidence="2 5" id="KW-0812">Transmembrane</keyword>
<feature type="transmembrane region" description="Helical" evidence="5">
    <location>
        <begin position="166"/>
        <end position="188"/>
    </location>
</feature>
<dbReference type="GO" id="GO:0008273">
    <property type="term" value="F:calcium, potassium:sodium antiporter activity"/>
    <property type="evidence" value="ECO:0007669"/>
    <property type="project" value="TreeGrafter"/>
</dbReference>
<dbReference type="GO" id="GO:0006874">
    <property type="term" value="P:intracellular calcium ion homeostasis"/>
    <property type="evidence" value="ECO:0007669"/>
    <property type="project" value="TreeGrafter"/>
</dbReference>
<name>A0A554SQD5_9ACTN</name>
<feature type="transmembrane region" description="Helical" evidence="5">
    <location>
        <begin position="289"/>
        <end position="308"/>
    </location>
</feature>
<evidence type="ECO:0000313" key="7">
    <source>
        <dbReference type="EMBL" id="TSD68546.1"/>
    </source>
</evidence>
<feature type="transmembrane region" description="Helical" evidence="5">
    <location>
        <begin position="200"/>
        <end position="223"/>
    </location>
</feature>
<feature type="domain" description="Sodium/calcium exchanger membrane region" evidence="6">
    <location>
        <begin position="5"/>
        <end position="143"/>
    </location>
</feature>
<dbReference type="AlphaFoldDB" id="A0A554SQD5"/>
<evidence type="ECO:0000313" key="8">
    <source>
        <dbReference type="Proteomes" id="UP000316988"/>
    </source>
</evidence>
<reference evidence="7 8" key="1">
    <citation type="submission" date="2019-07" db="EMBL/GenBank/DDBJ databases">
        <authorList>
            <person name="Zhao L.H."/>
        </authorList>
    </citation>
    <scope>NUCLEOTIDE SEQUENCE [LARGE SCALE GENOMIC DNA]</scope>
    <source>
        <strain evidence="7 8">Co35</strain>
    </source>
</reference>
<dbReference type="Proteomes" id="UP000316988">
    <property type="component" value="Unassembled WGS sequence"/>
</dbReference>
<keyword evidence="8" id="KW-1185">Reference proteome</keyword>
<comment type="caution">
    <text evidence="7">The sequence shown here is derived from an EMBL/GenBank/DDBJ whole genome shotgun (WGS) entry which is preliminary data.</text>
</comment>
<dbReference type="InterPro" id="IPR044880">
    <property type="entry name" value="NCX_ion-bd_dom_sf"/>
</dbReference>
<evidence type="ECO:0000256" key="4">
    <source>
        <dbReference type="ARBA" id="ARBA00023136"/>
    </source>
</evidence>
<sequence length="310" mass="31814">MEMAPLLVVLGLVLLAVGAEAVVRAGARVARRFAVPPLVVGITIVSVGTSLPELAIGVDGALRGAGPLVVGNVVGTNIVNLLLILGLGAVLAPVLLDRTTLRRDLPAIVMVAVITALLLLDGELSRVDAIVLVFLAMGYTGLVLRQRSGTVESEVDDPRGSAVRDAIVLVAGLAAVVGGAELLVSGAVELAQLWGVDDDVIGLTVVAIGTSAPELVTLIVATIRGERGLALGNLIGSSVYNLALVLGVSALVRPLAVSDPIVRFDLPVMVAVVLLLVPVFWSGRRISRIEGTGLVVAYLVYLGAVLVVRI</sequence>
<dbReference type="OrthoDB" id="9794225at2"/>
<dbReference type="PANTHER" id="PTHR10846:SF8">
    <property type="entry name" value="INNER MEMBRANE PROTEIN YRBG"/>
    <property type="match status" value="1"/>
</dbReference>
<feature type="domain" description="Sodium/calcium exchanger membrane region" evidence="6">
    <location>
        <begin position="167"/>
        <end position="306"/>
    </location>
</feature>
<dbReference type="EMBL" id="VLNT01000001">
    <property type="protein sequence ID" value="TSD68546.1"/>
    <property type="molecule type" value="Genomic_DNA"/>
</dbReference>
<evidence type="ECO:0000256" key="2">
    <source>
        <dbReference type="ARBA" id="ARBA00022692"/>
    </source>
</evidence>
<feature type="transmembrane region" description="Helical" evidence="5">
    <location>
        <begin position="103"/>
        <end position="120"/>
    </location>
</feature>
<dbReference type="GO" id="GO:0005886">
    <property type="term" value="C:plasma membrane"/>
    <property type="evidence" value="ECO:0007669"/>
    <property type="project" value="TreeGrafter"/>
</dbReference>
<dbReference type="Pfam" id="PF01699">
    <property type="entry name" value="Na_Ca_ex"/>
    <property type="match status" value="2"/>
</dbReference>
<organism evidence="7 8">
    <name type="scientific">Aeromicrobium piscarium</name>
    <dbReference type="NCBI Taxonomy" id="2590901"/>
    <lineage>
        <taxon>Bacteria</taxon>
        <taxon>Bacillati</taxon>
        <taxon>Actinomycetota</taxon>
        <taxon>Actinomycetes</taxon>
        <taxon>Propionibacteriales</taxon>
        <taxon>Nocardioidaceae</taxon>
        <taxon>Aeromicrobium</taxon>
    </lineage>
</organism>
<dbReference type="PANTHER" id="PTHR10846">
    <property type="entry name" value="SODIUM/POTASSIUM/CALCIUM EXCHANGER"/>
    <property type="match status" value="1"/>
</dbReference>
<dbReference type="InterPro" id="IPR004837">
    <property type="entry name" value="NaCa_Exmemb"/>
</dbReference>
<protein>
    <submittedName>
        <fullName evidence="7">Calcium/sodium antiporter</fullName>
    </submittedName>
</protein>
<feature type="transmembrane region" description="Helical" evidence="5">
    <location>
        <begin position="78"/>
        <end position="96"/>
    </location>
</feature>
<feature type="transmembrane region" description="Helical" evidence="5">
    <location>
        <begin position="264"/>
        <end position="282"/>
    </location>
</feature>
<feature type="transmembrane region" description="Helical" evidence="5">
    <location>
        <begin position="126"/>
        <end position="145"/>
    </location>
</feature>
<gene>
    <name evidence="7" type="ORF">FNM00_01125</name>
</gene>
<comment type="subcellular location">
    <subcellularLocation>
        <location evidence="1">Membrane</location>
        <topology evidence="1">Multi-pass membrane protein</topology>
    </subcellularLocation>
</comment>